<protein>
    <submittedName>
        <fullName evidence="2">Uncharacterized protein</fullName>
    </submittedName>
</protein>
<evidence type="ECO:0000313" key="2">
    <source>
        <dbReference type="Ensembl" id="ENSNPEP00000005743.1"/>
    </source>
</evidence>
<dbReference type="AlphaFoldDB" id="A0A8C6YZH6"/>
<proteinExistence type="predicted"/>
<feature type="region of interest" description="Disordered" evidence="1">
    <location>
        <begin position="483"/>
        <end position="502"/>
    </location>
</feature>
<dbReference type="GO" id="GO:0042138">
    <property type="term" value="P:meiotic DNA double-strand break formation"/>
    <property type="evidence" value="ECO:0007669"/>
    <property type="project" value="InterPro"/>
</dbReference>
<dbReference type="GO" id="GO:0000794">
    <property type="term" value="C:condensed nuclear chromosome"/>
    <property type="evidence" value="ECO:0007669"/>
    <property type="project" value="TreeGrafter"/>
</dbReference>
<name>A0A8C6YZH6_NOTPE</name>
<feature type="region of interest" description="Disordered" evidence="1">
    <location>
        <begin position="518"/>
        <end position="540"/>
    </location>
</feature>
<keyword evidence="3" id="KW-1185">Reference proteome</keyword>
<organism evidence="2 3">
    <name type="scientific">Nothoprocta perdicaria</name>
    <name type="common">Chilean tinamou</name>
    <name type="synonym">Crypturus perdicarius</name>
    <dbReference type="NCBI Taxonomy" id="30464"/>
    <lineage>
        <taxon>Eukaryota</taxon>
        <taxon>Metazoa</taxon>
        <taxon>Chordata</taxon>
        <taxon>Craniata</taxon>
        <taxon>Vertebrata</taxon>
        <taxon>Euteleostomi</taxon>
        <taxon>Archelosauria</taxon>
        <taxon>Archosauria</taxon>
        <taxon>Dinosauria</taxon>
        <taxon>Saurischia</taxon>
        <taxon>Theropoda</taxon>
        <taxon>Coelurosauria</taxon>
        <taxon>Aves</taxon>
        <taxon>Palaeognathae</taxon>
        <taxon>Tinamiformes</taxon>
        <taxon>Tinamidae</taxon>
        <taxon>Nothoprocta</taxon>
    </lineage>
</organism>
<dbReference type="PANTHER" id="PTHR35662">
    <property type="entry name" value="INTERACTOR OF HORMAD1 PROTEIN 1"/>
    <property type="match status" value="1"/>
</dbReference>
<dbReference type="GO" id="GO:0006310">
    <property type="term" value="P:DNA recombination"/>
    <property type="evidence" value="ECO:0007669"/>
    <property type="project" value="InterPro"/>
</dbReference>
<sequence length="558" mass="60357">STVSKCYSKAQPNKFSVRGSAHSDYSSLSDSQLLFGSQFCLENTQAATAPLELGTQLGPQNSQDMKNDSLSEPSIFTKYQTKPQLFDEDAKERGLLNFGAGKVKSILENFELIYHIPAPCLHLLMCCLFLSAPQKDEEISEVKSSVQRLKEGLESLPAQLSDQHLKLCEQSGLLKLPNTLAELQSLISTGKLPLHVADSASQTSPGLRQGSALGKEDTCCQGRRAWSSPLQPRSPCRAHQKGGCRTSQQLTGDGAWSLNVASGRKVSPAAPTPCGTANASLQEVQSALGTQSCAGSSCACCAGTHVAGRSCKNHRPIPQEESLPTPLRKAVRRATRGFNTLVTQSQQEGQPQVCHLSVQKDMSGHKDRSSSADSSKARQKLGKIPRNKAAGWKKPCPAWRRGELPRCSDNRMKQRMANRILELEGSRKNGFPRYTVTLNSGSSEAVCAAPGERMLGAVPQRPSKNALQGPRSDGDVQQLVNKGKQGLEKQKGANISSTRRNFWDSSPQENLFSLYSTAGDKRVSRLSPPSSNKPRPAASLAQQNMACCSLVFDSDYSD</sequence>
<reference evidence="2" key="2">
    <citation type="submission" date="2025-09" db="UniProtKB">
        <authorList>
            <consortium name="Ensembl"/>
        </authorList>
    </citation>
    <scope>IDENTIFICATION</scope>
</reference>
<feature type="compositionally biased region" description="Basic residues" evidence="1">
    <location>
        <begin position="377"/>
        <end position="386"/>
    </location>
</feature>
<evidence type="ECO:0000256" key="1">
    <source>
        <dbReference type="SAM" id="MobiDB-lite"/>
    </source>
</evidence>
<dbReference type="PANTHER" id="PTHR35662:SF1">
    <property type="entry name" value="INTERACTOR OF HORMAD1 PROTEIN 1"/>
    <property type="match status" value="1"/>
</dbReference>
<dbReference type="Pfam" id="PF15771">
    <property type="entry name" value="IHO1"/>
    <property type="match status" value="2"/>
</dbReference>
<dbReference type="InterPro" id="IPR031529">
    <property type="entry name" value="IHO1"/>
</dbReference>
<dbReference type="Proteomes" id="UP000694420">
    <property type="component" value="Unplaced"/>
</dbReference>
<accession>A0A8C6YZH6</accession>
<evidence type="ECO:0000313" key="3">
    <source>
        <dbReference type="Proteomes" id="UP000694420"/>
    </source>
</evidence>
<dbReference type="GO" id="GO:0007129">
    <property type="term" value="P:homologous chromosome pairing at meiosis"/>
    <property type="evidence" value="ECO:0007669"/>
    <property type="project" value="TreeGrafter"/>
</dbReference>
<feature type="region of interest" description="Disordered" evidence="1">
    <location>
        <begin position="359"/>
        <end position="396"/>
    </location>
</feature>
<dbReference type="Ensembl" id="ENSNPET00000005888.1">
    <property type="protein sequence ID" value="ENSNPEP00000005743.1"/>
    <property type="gene ID" value="ENSNPEG00000004342.1"/>
</dbReference>
<feature type="compositionally biased region" description="Polar residues" evidence="1">
    <location>
        <begin position="493"/>
        <end position="502"/>
    </location>
</feature>
<reference evidence="2" key="1">
    <citation type="submission" date="2025-08" db="UniProtKB">
        <authorList>
            <consortium name="Ensembl"/>
        </authorList>
    </citation>
    <scope>IDENTIFICATION</scope>
</reference>